<evidence type="ECO:0000313" key="1">
    <source>
        <dbReference type="EMBL" id="QHT38701.1"/>
    </source>
</evidence>
<reference evidence="1" key="1">
    <citation type="journal article" date="2020" name="Nature">
        <title>Giant virus diversity and host interactions through global metagenomics.</title>
        <authorList>
            <person name="Schulz F."/>
            <person name="Roux S."/>
            <person name="Paez-Espino D."/>
            <person name="Jungbluth S."/>
            <person name="Walsh D.A."/>
            <person name="Denef V.J."/>
            <person name="McMahon K.D."/>
            <person name="Konstantinidis K.T."/>
            <person name="Eloe-Fadrosh E.A."/>
            <person name="Kyrpides N.C."/>
            <person name="Woyke T."/>
        </authorList>
    </citation>
    <scope>NUCLEOTIDE SEQUENCE</scope>
    <source>
        <strain evidence="1">GVMAG-S-ERX556106-38</strain>
    </source>
</reference>
<dbReference type="AlphaFoldDB" id="A0A6C0FCT8"/>
<name>A0A6C0FCT8_9ZZZZ</name>
<accession>A0A6C0FCT8</accession>
<dbReference type="EMBL" id="MN738833">
    <property type="protein sequence ID" value="QHT38701.1"/>
    <property type="molecule type" value="Genomic_DNA"/>
</dbReference>
<organism evidence="1">
    <name type="scientific">viral metagenome</name>
    <dbReference type="NCBI Taxonomy" id="1070528"/>
    <lineage>
        <taxon>unclassified sequences</taxon>
        <taxon>metagenomes</taxon>
        <taxon>organismal metagenomes</taxon>
    </lineage>
</organism>
<sequence>MKEINKYNFGISYDFYKCYYDIEGFRLILENRKDYYKDKLRFLGIFDCPEKDLLDEFFVEIFSWTVMDKRIMNKLKEDIVNNYTMKLQDLTVVDPCSGNSFHTFLFNKYLMMPVITVDIQPEKNAWIDTIEGDGLHYIMNMENHDNKILFLSWIDYTKNELPYNLLTSYKGKMVISVGNYREVDCKKYLDELRENYKLVSEYNIFMPWLSVEEIKVYVKNN</sequence>
<proteinExistence type="predicted"/>
<evidence type="ECO:0008006" key="2">
    <source>
        <dbReference type="Google" id="ProtNLM"/>
    </source>
</evidence>
<protein>
    <recommendedName>
        <fullName evidence="2">Methyltransferase</fullName>
    </recommendedName>
</protein>